<dbReference type="HOGENOM" id="CLU_115425_0_0_5"/>
<protein>
    <submittedName>
        <fullName evidence="2">Uncharacterized protein</fullName>
    </submittedName>
</protein>
<organism evidence="2">
    <name type="scientific">Caulobacter sp. (strain K31)</name>
    <dbReference type="NCBI Taxonomy" id="366602"/>
    <lineage>
        <taxon>Bacteria</taxon>
        <taxon>Pseudomonadati</taxon>
        <taxon>Pseudomonadota</taxon>
        <taxon>Alphaproteobacteria</taxon>
        <taxon>Caulobacterales</taxon>
        <taxon>Caulobacteraceae</taxon>
        <taxon>Caulobacter</taxon>
    </lineage>
</organism>
<feature type="transmembrane region" description="Helical" evidence="1">
    <location>
        <begin position="171"/>
        <end position="189"/>
    </location>
</feature>
<evidence type="ECO:0000256" key="1">
    <source>
        <dbReference type="SAM" id="Phobius"/>
    </source>
</evidence>
<feature type="transmembrane region" description="Helical" evidence="1">
    <location>
        <begin position="72"/>
        <end position="91"/>
    </location>
</feature>
<gene>
    <name evidence="2" type="ordered locus">Caul_1665</name>
</gene>
<proteinExistence type="predicted"/>
<dbReference type="KEGG" id="cak:Caul_1665"/>
<sequence length="193" mass="20622">MSEDVAPRSGLKKLALFAAFILAIALSVWIGKQGGVWSYIGGLGTVAASLAFALLSNKLFRREKIRSPMRRYLLRLGAAMSAYVILLVTAVSLGRHGLAAGPWGYLIALAPAVAVLACIASVGFYLAEETDEFARTTLIHSLLWGAAGTLGAATIWGFLETFDKAPHVPTWAAVPVFAVFMGLAQALIARRYR</sequence>
<dbReference type="AlphaFoldDB" id="B0T2H3"/>
<feature type="transmembrane region" description="Helical" evidence="1">
    <location>
        <begin position="103"/>
        <end position="126"/>
    </location>
</feature>
<accession>B0T2H3</accession>
<feature type="transmembrane region" description="Helical" evidence="1">
    <location>
        <begin position="14"/>
        <end position="31"/>
    </location>
</feature>
<keyword evidence="1" id="KW-0812">Transmembrane</keyword>
<keyword evidence="1" id="KW-0472">Membrane</keyword>
<feature type="transmembrane region" description="Helical" evidence="1">
    <location>
        <begin position="37"/>
        <end position="60"/>
    </location>
</feature>
<dbReference type="EMBL" id="CP000927">
    <property type="protein sequence ID" value="ABZ70794.1"/>
    <property type="molecule type" value="Genomic_DNA"/>
</dbReference>
<dbReference type="OrthoDB" id="119964at2"/>
<feature type="transmembrane region" description="Helical" evidence="1">
    <location>
        <begin position="138"/>
        <end position="159"/>
    </location>
</feature>
<dbReference type="STRING" id="366602.Caul_1665"/>
<name>B0T2H3_CAUSK</name>
<reference evidence="2" key="1">
    <citation type="submission" date="2008-01" db="EMBL/GenBank/DDBJ databases">
        <title>Complete sequence of chromosome of Caulobacter sp. K31.</title>
        <authorList>
            <consortium name="US DOE Joint Genome Institute"/>
            <person name="Copeland A."/>
            <person name="Lucas S."/>
            <person name="Lapidus A."/>
            <person name="Barry K."/>
            <person name="Glavina del Rio T."/>
            <person name="Dalin E."/>
            <person name="Tice H."/>
            <person name="Pitluck S."/>
            <person name="Bruce D."/>
            <person name="Goodwin L."/>
            <person name="Thompson L.S."/>
            <person name="Brettin T."/>
            <person name="Detter J.C."/>
            <person name="Han C."/>
            <person name="Schmutz J."/>
            <person name="Larimer F."/>
            <person name="Land M."/>
            <person name="Hauser L."/>
            <person name="Kyrpides N."/>
            <person name="Kim E."/>
            <person name="Stephens C."/>
            <person name="Richardson P."/>
        </authorList>
    </citation>
    <scope>NUCLEOTIDE SEQUENCE [LARGE SCALE GENOMIC DNA]</scope>
    <source>
        <strain evidence="2">K31</strain>
    </source>
</reference>
<evidence type="ECO:0000313" key="2">
    <source>
        <dbReference type="EMBL" id="ABZ70794.1"/>
    </source>
</evidence>
<keyword evidence="1" id="KW-1133">Transmembrane helix</keyword>